<protein>
    <submittedName>
        <fullName evidence="2">Uncharacterized protein</fullName>
    </submittedName>
</protein>
<feature type="region of interest" description="Disordered" evidence="1">
    <location>
        <begin position="1"/>
        <end position="27"/>
    </location>
</feature>
<dbReference type="Proteomes" id="UP000076532">
    <property type="component" value="Unassembled WGS sequence"/>
</dbReference>
<proteinExistence type="predicted"/>
<keyword evidence="3" id="KW-1185">Reference proteome</keyword>
<gene>
    <name evidence="2" type="ORF">FIBSPDRAFT_887211</name>
</gene>
<accession>A0A166PSV7</accession>
<organism evidence="2 3">
    <name type="scientific">Athelia psychrophila</name>
    <dbReference type="NCBI Taxonomy" id="1759441"/>
    <lineage>
        <taxon>Eukaryota</taxon>
        <taxon>Fungi</taxon>
        <taxon>Dikarya</taxon>
        <taxon>Basidiomycota</taxon>
        <taxon>Agaricomycotina</taxon>
        <taxon>Agaricomycetes</taxon>
        <taxon>Agaricomycetidae</taxon>
        <taxon>Atheliales</taxon>
        <taxon>Atheliaceae</taxon>
        <taxon>Athelia</taxon>
    </lineage>
</organism>
<dbReference type="EMBL" id="KV417514">
    <property type="protein sequence ID" value="KZP26412.1"/>
    <property type="molecule type" value="Genomic_DNA"/>
</dbReference>
<sequence length="158" mass="17199">MSKKLRQRPQPPKLESAAQRVKARLGSGSALSAAKSVRDRERVKERVDVVAEDEIACCAVSIAKREIRSGNKMIALAWGFEHVTVIGAVSVGKEEGCWCLLSALTDPSTDGIAELVPLDEIGEVGGKHRLRDVWDKKARLTPVMRVGVKRIGDPVPVH</sequence>
<dbReference type="AlphaFoldDB" id="A0A166PSV7"/>
<reference evidence="2 3" key="1">
    <citation type="journal article" date="2016" name="Mol. Biol. Evol.">
        <title>Comparative Genomics of Early-Diverging Mushroom-Forming Fungi Provides Insights into the Origins of Lignocellulose Decay Capabilities.</title>
        <authorList>
            <person name="Nagy L.G."/>
            <person name="Riley R."/>
            <person name="Tritt A."/>
            <person name="Adam C."/>
            <person name="Daum C."/>
            <person name="Floudas D."/>
            <person name="Sun H."/>
            <person name="Yadav J.S."/>
            <person name="Pangilinan J."/>
            <person name="Larsson K.H."/>
            <person name="Matsuura K."/>
            <person name="Barry K."/>
            <person name="Labutti K."/>
            <person name="Kuo R."/>
            <person name="Ohm R.A."/>
            <person name="Bhattacharya S.S."/>
            <person name="Shirouzu T."/>
            <person name="Yoshinaga Y."/>
            <person name="Martin F.M."/>
            <person name="Grigoriev I.V."/>
            <person name="Hibbett D.S."/>
        </authorList>
    </citation>
    <scope>NUCLEOTIDE SEQUENCE [LARGE SCALE GENOMIC DNA]</scope>
    <source>
        <strain evidence="2 3">CBS 109695</strain>
    </source>
</reference>
<evidence type="ECO:0000313" key="2">
    <source>
        <dbReference type="EMBL" id="KZP26412.1"/>
    </source>
</evidence>
<name>A0A166PSV7_9AGAM</name>
<evidence type="ECO:0000256" key="1">
    <source>
        <dbReference type="SAM" id="MobiDB-lite"/>
    </source>
</evidence>
<evidence type="ECO:0000313" key="3">
    <source>
        <dbReference type="Proteomes" id="UP000076532"/>
    </source>
</evidence>